<dbReference type="OMA" id="SHCNICA"/>
<organism evidence="2">
    <name type="scientific">Serpula lacrymans var. lacrymans (strain S7.3)</name>
    <name type="common">Dry rot fungus</name>
    <dbReference type="NCBI Taxonomy" id="936435"/>
    <lineage>
        <taxon>Eukaryota</taxon>
        <taxon>Fungi</taxon>
        <taxon>Dikarya</taxon>
        <taxon>Basidiomycota</taxon>
        <taxon>Agaricomycotina</taxon>
        <taxon>Agaricomycetes</taxon>
        <taxon>Agaricomycetidae</taxon>
        <taxon>Boletales</taxon>
        <taxon>Coniophorineae</taxon>
        <taxon>Serpulaceae</taxon>
        <taxon>Serpula</taxon>
    </lineage>
</organism>
<feature type="non-terminal residue" evidence="1">
    <location>
        <position position="1"/>
    </location>
</feature>
<evidence type="ECO:0000313" key="1">
    <source>
        <dbReference type="EMBL" id="EGO00456.1"/>
    </source>
</evidence>
<dbReference type="EMBL" id="GL945479">
    <property type="protein sequence ID" value="EGO00456.1"/>
    <property type="molecule type" value="Genomic_DNA"/>
</dbReference>
<dbReference type="AlphaFoldDB" id="F8PUP8"/>
<dbReference type="Proteomes" id="UP000008063">
    <property type="component" value="Unassembled WGS sequence"/>
</dbReference>
<protein>
    <submittedName>
        <fullName evidence="1">Uncharacterized protein</fullName>
    </submittedName>
</protein>
<keyword evidence="2" id="KW-1185">Reference proteome</keyword>
<reference evidence="2" key="1">
    <citation type="journal article" date="2011" name="Science">
        <title>The plant cell wall-decomposing machinery underlies the functional diversity of forest fungi.</title>
        <authorList>
            <person name="Eastwood D.C."/>
            <person name="Floudas D."/>
            <person name="Binder M."/>
            <person name="Majcherczyk A."/>
            <person name="Schneider P."/>
            <person name="Aerts A."/>
            <person name="Asiegbu F.O."/>
            <person name="Baker S.E."/>
            <person name="Barry K."/>
            <person name="Bendiksby M."/>
            <person name="Blumentritt M."/>
            <person name="Coutinho P.M."/>
            <person name="Cullen D."/>
            <person name="de Vries R.P."/>
            <person name="Gathman A."/>
            <person name="Goodell B."/>
            <person name="Henrissat B."/>
            <person name="Ihrmark K."/>
            <person name="Kauserud H."/>
            <person name="Kohler A."/>
            <person name="LaButti K."/>
            <person name="Lapidus A."/>
            <person name="Lavin J.L."/>
            <person name="Lee Y.-H."/>
            <person name="Lindquist E."/>
            <person name="Lilly W."/>
            <person name="Lucas S."/>
            <person name="Morin E."/>
            <person name="Murat C."/>
            <person name="Oguiza J.A."/>
            <person name="Park J."/>
            <person name="Pisabarro A.G."/>
            <person name="Riley R."/>
            <person name="Rosling A."/>
            <person name="Salamov A."/>
            <person name="Schmidt O."/>
            <person name="Schmutz J."/>
            <person name="Skrede I."/>
            <person name="Stenlid J."/>
            <person name="Wiebenga A."/>
            <person name="Xie X."/>
            <person name="Kuees U."/>
            <person name="Hibbett D.S."/>
            <person name="Hoffmeister D."/>
            <person name="Hoegberg N."/>
            <person name="Martin F."/>
            <person name="Grigoriev I.V."/>
            <person name="Watkinson S.C."/>
        </authorList>
    </citation>
    <scope>NUCLEOTIDE SEQUENCE [LARGE SCALE GENOMIC DNA]</scope>
    <source>
        <strain evidence="2">strain S7.3</strain>
    </source>
</reference>
<evidence type="ECO:0000313" key="2">
    <source>
        <dbReference type="Proteomes" id="UP000008063"/>
    </source>
</evidence>
<accession>F8PUP8</accession>
<dbReference type="OrthoDB" id="4743193at2759"/>
<dbReference type="InParanoid" id="F8PUP8"/>
<gene>
    <name evidence="1" type="ORF">SERLA73DRAFT_25831</name>
</gene>
<sequence>KKVVILSIMMQSANQKSNALQSMIGIFLQSSHSPEKVIDAMACMGVSISPSAIHSAIWLLSADSHCNICALGQAILASYAYDNFDVDLKSHQPVAEKSSDTLKHLTLDCYFPCSMVL</sequence>
<feature type="non-terminal residue" evidence="1">
    <location>
        <position position="117"/>
    </location>
</feature>
<name>F8PUP8_SERL3</name>
<proteinExistence type="predicted"/>
<dbReference type="HOGENOM" id="CLU_142990_0_0_1"/>